<evidence type="ECO:0000313" key="3">
    <source>
        <dbReference type="EMBL" id="QPT53194.1"/>
    </source>
</evidence>
<dbReference type="AlphaFoldDB" id="A0A7T3CFG5"/>
<feature type="domain" description="DNA-binding protein Rv2175c wHTH" evidence="2">
    <location>
        <begin position="41"/>
        <end position="85"/>
    </location>
</feature>
<accession>A0A7T3CFG5</accession>
<reference evidence="3 4" key="1">
    <citation type="submission" date="2020-12" db="EMBL/GenBank/DDBJ databases">
        <title>FDA dAtabase for Regulatory Grade micrObial Sequences (FDA-ARGOS): Supporting development and validation of Infectious Disease Dx tests.</title>
        <authorList>
            <person name="Sproer C."/>
            <person name="Gronow S."/>
            <person name="Severitt S."/>
            <person name="Schroder I."/>
            <person name="Tallon L."/>
            <person name="Sadzewicz L."/>
            <person name="Zhao X."/>
            <person name="Boylan J."/>
            <person name="Ott S."/>
            <person name="Bowen H."/>
            <person name="Vavikolanu K."/>
            <person name="Mehta A."/>
            <person name="Aluvathingal J."/>
            <person name="Nadendla S."/>
            <person name="Lowell S."/>
            <person name="Myers T."/>
            <person name="Yan Y."/>
            <person name="Sichtig H."/>
        </authorList>
    </citation>
    <scope>NUCLEOTIDE SEQUENCE [LARGE SCALE GENOMIC DNA]</scope>
    <source>
        <strain evidence="3 4">FDAARGOS_864</strain>
    </source>
</reference>
<dbReference type="KEGG" id="rkr:I6G21_07895"/>
<keyword evidence="3" id="KW-0238">DNA-binding</keyword>
<sequence length="147" mass="16285">MPPSVGDGPGQRPGAPRPGWTTLEIVTSTENTENLFDLVGQWLSLPDVAETLDLKVTRVHALIGEGALIAVRDAEGVRRIPALFLREDRVLEPLKGTLTVLRDAGFDDAEAIRWLWTEDDSLPGRPIDALREGRKTEIRRRAQALAW</sequence>
<dbReference type="EMBL" id="CP065738">
    <property type="protein sequence ID" value="QPT53194.1"/>
    <property type="molecule type" value="Genomic_DNA"/>
</dbReference>
<evidence type="ECO:0000259" key="2">
    <source>
        <dbReference type="Pfam" id="PF21531"/>
    </source>
</evidence>
<dbReference type="Pfam" id="PF21531">
    <property type="entry name" value="Rv2175c_wHTH"/>
    <property type="match status" value="1"/>
</dbReference>
<dbReference type="Pfam" id="PF18367">
    <property type="entry name" value="Rv2175c_C"/>
    <property type="match status" value="1"/>
</dbReference>
<organism evidence="3 4">
    <name type="scientific">Rothia kristinae</name>
    <dbReference type="NCBI Taxonomy" id="37923"/>
    <lineage>
        <taxon>Bacteria</taxon>
        <taxon>Bacillati</taxon>
        <taxon>Actinomycetota</taxon>
        <taxon>Actinomycetes</taxon>
        <taxon>Micrococcales</taxon>
        <taxon>Micrococcaceae</taxon>
        <taxon>Rothia</taxon>
    </lineage>
</organism>
<feature type="domain" description="Rv2175c C-terminal" evidence="1">
    <location>
        <begin position="93"/>
        <end position="146"/>
    </location>
</feature>
<protein>
    <submittedName>
        <fullName evidence="3">DNA-binding protein</fullName>
    </submittedName>
</protein>
<dbReference type="InterPro" id="IPR041098">
    <property type="entry name" value="Rv2175c_C"/>
</dbReference>
<dbReference type="GO" id="GO:0003677">
    <property type="term" value="F:DNA binding"/>
    <property type="evidence" value="ECO:0007669"/>
    <property type="project" value="UniProtKB-KW"/>
</dbReference>
<dbReference type="InterPro" id="IPR048576">
    <property type="entry name" value="Rv2175c_wHTH"/>
</dbReference>
<dbReference type="Proteomes" id="UP000594975">
    <property type="component" value="Chromosome"/>
</dbReference>
<name>A0A7T3CFG5_9MICC</name>
<evidence type="ECO:0000313" key="4">
    <source>
        <dbReference type="Proteomes" id="UP000594975"/>
    </source>
</evidence>
<proteinExistence type="predicted"/>
<evidence type="ECO:0000259" key="1">
    <source>
        <dbReference type="Pfam" id="PF18367"/>
    </source>
</evidence>
<gene>
    <name evidence="3" type="ORF">I6G21_07895</name>
</gene>